<keyword evidence="2" id="KW-0472">Membrane</keyword>
<dbReference type="InterPro" id="IPR037066">
    <property type="entry name" value="Plug_dom_sf"/>
</dbReference>
<evidence type="ECO:0000313" key="7">
    <source>
        <dbReference type="Proteomes" id="UP000321954"/>
    </source>
</evidence>
<dbReference type="Gene3D" id="2.170.130.10">
    <property type="entry name" value="TonB-dependent receptor, plug domain"/>
    <property type="match status" value="1"/>
</dbReference>
<dbReference type="AlphaFoldDB" id="A0A5B8YM13"/>
<evidence type="ECO:0000313" key="6">
    <source>
        <dbReference type="EMBL" id="QED38755.1"/>
    </source>
</evidence>
<dbReference type="EMBL" id="CP042476">
    <property type="protein sequence ID" value="QED38755.1"/>
    <property type="molecule type" value="Genomic_DNA"/>
</dbReference>
<gene>
    <name evidence="6" type="ORF">FK178_13975</name>
</gene>
<dbReference type="SUPFAM" id="SSF49464">
    <property type="entry name" value="Carboxypeptidase regulatory domain-like"/>
    <property type="match status" value="1"/>
</dbReference>
<feature type="domain" description="TonB-dependent receptor plug" evidence="5">
    <location>
        <begin position="132"/>
        <end position="229"/>
    </location>
</feature>
<evidence type="ECO:0000259" key="5">
    <source>
        <dbReference type="Pfam" id="PF07715"/>
    </source>
</evidence>
<sequence length="932" mass="104421">MKQIFLTAALLFHSFLFAQDENLGSIGGKLTDKEMNSEPLPFANIIIKGTSVGTMSDYDGLFVLENLKPGTYTLNLSFIGYETLEIPNVNVIAGKVTEINAELGSSAAALDEVIISTVSRRDSEVALLLEQKKAISIMQSIGAEELARKAVSTVEQGLSKVSGITTVQDRGIFVRGLDDRYNFLMVNGLPIASSDPDFKIIPLGYISTNIVSSVDVFKTFNPSLYQDFAGASFAVNTKSSPANSVTTVNIGMNYNTNSRFKDFKRDNSGDLEFLGYTGGGRALPSIIQQGQLGFTASPRESASLFDASWTPSTSKAPIDLQFGFTHGQRIFSNEKANMGYFLGINYRNSYQTRNGVERTLNSEGSAGQDFRTVTFDFSTQKSALFSLNYNKFNKLDLTFNTIFLQNTSNFIREAAGRNDGFTQLNNRDFFIRDTKYTENDLLSLQLLGDYSWAEKKHQIHFGTSGSIGNNNVPNRRVLRAAGVGENAEYITTNGINPFRFYQTLENINFNSRIEYELGFNANDEAGFDSKIKIGYNFDAIEYNFVTRSITAQANGINLPALNTNDPESFFRQGFNEGFLNYSSTFDPTATSKITQFINAGYLHFNHQWERLLVDVGVRAEFAPREITYRKPLDRPETPFSKLKYDPLDISPSLNIKYNLTESSNLRLAGSVTTTRPRLREILPTVYQDGDGNQIIGNPELLNSRNYNMDLKYEIFPDNSQLFAFTVFGKYLENPIERLARATSVGYRTYFDNFDEAFLYGVELEAKMNLGNILKKEALEKISLGFNGILMSSNANANEGDPKFSSVTNKNRQLQGASNWGLNADLGYRVYKMNDAESNINLIFNTFSKRIYAVGVEGADEIYEKPINQLDLSWNTVLNKNWEIRLTARNILNERTLFTQDPTQEIRFPDAFSNVIENFDLGTTFGANLTYKF</sequence>
<keyword evidence="4" id="KW-0732">Signal</keyword>
<evidence type="ECO:0000256" key="2">
    <source>
        <dbReference type="ARBA" id="ARBA00023136"/>
    </source>
</evidence>
<organism evidence="6 7">
    <name type="scientific">Antarcticibacterium arcticum</name>
    <dbReference type="NCBI Taxonomy" id="2585771"/>
    <lineage>
        <taxon>Bacteria</taxon>
        <taxon>Pseudomonadati</taxon>
        <taxon>Bacteroidota</taxon>
        <taxon>Flavobacteriia</taxon>
        <taxon>Flavobacteriales</taxon>
        <taxon>Flavobacteriaceae</taxon>
        <taxon>Antarcticibacterium</taxon>
    </lineage>
</organism>
<dbReference type="RefSeq" id="WP_146836558.1">
    <property type="nucleotide sequence ID" value="NZ_CP042476.1"/>
</dbReference>
<proteinExistence type="predicted"/>
<dbReference type="OrthoDB" id="9768470at2"/>
<keyword evidence="7" id="KW-1185">Reference proteome</keyword>
<name>A0A5B8YM13_9FLAO</name>
<dbReference type="PANTHER" id="PTHR40980:SF5">
    <property type="entry name" value="TONB-DEPENDENT RECEPTOR"/>
    <property type="match status" value="1"/>
</dbReference>
<evidence type="ECO:0000256" key="1">
    <source>
        <dbReference type="ARBA" id="ARBA00004442"/>
    </source>
</evidence>
<keyword evidence="3" id="KW-0998">Cell outer membrane</keyword>
<dbReference type="Proteomes" id="UP000321954">
    <property type="component" value="Chromosome"/>
</dbReference>
<dbReference type="Pfam" id="PF07715">
    <property type="entry name" value="Plug"/>
    <property type="match status" value="1"/>
</dbReference>
<feature type="signal peptide" evidence="4">
    <location>
        <begin position="1"/>
        <end position="18"/>
    </location>
</feature>
<evidence type="ECO:0000256" key="4">
    <source>
        <dbReference type="SAM" id="SignalP"/>
    </source>
</evidence>
<reference evidence="6 7" key="1">
    <citation type="submission" date="2019-08" db="EMBL/GenBank/DDBJ databases">
        <title>Antarcticibacterium arcticum sp. nov., a bacterium isolated from marine sediment of the Canadian Beaufort Sea.</title>
        <authorList>
            <person name="Lee Y.M."/>
            <person name="Baek K."/>
            <person name="Lee D.-H."/>
            <person name="Shin S.C."/>
            <person name="Jin Y.K."/>
            <person name="Park Y."/>
        </authorList>
    </citation>
    <scope>NUCLEOTIDE SEQUENCE [LARGE SCALE GENOMIC DNA]</scope>
    <source>
        <strain evidence="6 7">PAMC 28998</strain>
    </source>
</reference>
<comment type="subcellular location">
    <subcellularLocation>
        <location evidence="1">Cell outer membrane</location>
    </subcellularLocation>
</comment>
<evidence type="ECO:0000256" key="3">
    <source>
        <dbReference type="ARBA" id="ARBA00023237"/>
    </source>
</evidence>
<feature type="chain" id="PRO_5022809473" evidence="4">
    <location>
        <begin position="19"/>
        <end position="932"/>
    </location>
</feature>
<dbReference type="InterPro" id="IPR036942">
    <property type="entry name" value="Beta-barrel_TonB_sf"/>
</dbReference>
<dbReference type="Gene3D" id="2.60.40.1120">
    <property type="entry name" value="Carboxypeptidase-like, regulatory domain"/>
    <property type="match status" value="1"/>
</dbReference>
<dbReference type="GO" id="GO:0009279">
    <property type="term" value="C:cell outer membrane"/>
    <property type="evidence" value="ECO:0007669"/>
    <property type="project" value="UniProtKB-SubCell"/>
</dbReference>
<dbReference type="Gene3D" id="2.40.170.20">
    <property type="entry name" value="TonB-dependent receptor, beta-barrel domain"/>
    <property type="match status" value="1"/>
</dbReference>
<accession>A0A5B8YM13</accession>
<dbReference type="Pfam" id="PF13715">
    <property type="entry name" value="CarbopepD_reg_2"/>
    <property type="match status" value="1"/>
</dbReference>
<protein>
    <submittedName>
        <fullName evidence="6">Outer membrane beta-barrel protein</fullName>
    </submittedName>
</protein>
<dbReference type="PANTHER" id="PTHR40980">
    <property type="entry name" value="PLUG DOMAIN-CONTAINING PROTEIN"/>
    <property type="match status" value="1"/>
</dbReference>
<dbReference type="SUPFAM" id="SSF56935">
    <property type="entry name" value="Porins"/>
    <property type="match status" value="1"/>
</dbReference>
<dbReference type="InterPro" id="IPR008969">
    <property type="entry name" value="CarboxyPept-like_regulatory"/>
</dbReference>
<dbReference type="InterPro" id="IPR012910">
    <property type="entry name" value="Plug_dom"/>
</dbReference>
<dbReference type="KEGG" id="anp:FK178_13975"/>